<dbReference type="EMBL" id="MU277211">
    <property type="protein sequence ID" value="KAI0061636.1"/>
    <property type="molecule type" value="Genomic_DNA"/>
</dbReference>
<protein>
    <submittedName>
        <fullName evidence="1">Uncharacterized protein</fullName>
    </submittedName>
</protein>
<reference evidence="1" key="1">
    <citation type="submission" date="2021-03" db="EMBL/GenBank/DDBJ databases">
        <authorList>
            <consortium name="DOE Joint Genome Institute"/>
            <person name="Ahrendt S."/>
            <person name="Looney B.P."/>
            <person name="Miyauchi S."/>
            <person name="Morin E."/>
            <person name="Drula E."/>
            <person name="Courty P.E."/>
            <person name="Chicoki N."/>
            <person name="Fauchery L."/>
            <person name="Kohler A."/>
            <person name="Kuo A."/>
            <person name="Labutti K."/>
            <person name="Pangilinan J."/>
            <person name="Lipzen A."/>
            <person name="Riley R."/>
            <person name="Andreopoulos W."/>
            <person name="He G."/>
            <person name="Johnson J."/>
            <person name="Barry K.W."/>
            <person name="Grigoriev I.V."/>
            <person name="Nagy L."/>
            <person name="Hibbett D."/>
            <person name="Henrissat B."/>
            <person name="Matheny P.B."/>
            <person name="Labbe J."/>
            <person name="Martin F."/>
        </authorList>
    </citation>
    <scope>NUCLEOTIDE SEQUENCE</scope>
    <source>
        <strain evidence="1">HHB10654</strain>
    </source>
</reference>
<accession>A0ACB8T0M1</accession>
<keyword evidence="2" id="KW-1185">Reference proteome</keyword>
<evidence type="ECO:0000313" key="1">
    <source>
        <dbReference type="EMBL" id="KAI0061636.1"/>
    </source>
</evidence>
<sequence length="138" mass="15752">MSRMEQASFCRRGPKSTLVPTPAFVPCSSEQVLEHAARQDTAPQLSPRLVLDLRLCLTWRACNGKGWSLATVVPGFATIALPFDVPTGYLESFDLIVASLFIEKWSWMVKIQRMRYIIVTPFILYFKSVRRDIYGYSE</sequence>
<name>A0ACB8T0M1_9AGAM</name>
<proteinExistence type="predicted"/>
<organism evidence="1 2">
    <name type="scientific">Artomyces pyxidatus</name>
    <dbReference type="NCBI Taxonomy" id="48021"/>
    <lineage>
        <taxon>Eukaryota</taxon>
        <taxon>Fungi</taxon>
        <taxon>Dikarya</taxon>
        <taxon>Basidiomycota</taxon>
        <taxon>Agaricomycotina</taxon>
        <taxon>Agaricomycetes</taxon>
        <taxon>Russulales</taxon>
        <taxon>Auriscalpiaceae</taxon>
        <taxon>Artomyces</taxon>
    </lineage>
</organism>
<gene>
    <name evidence="1" type="ORF">BV25DRAFT_728813</name>
</gene>
<evidence type="ECO:0000313" key="2">
    <source>
        <dbReference type="Proteomes" id="UP000814140"/>
    </source>
</evidence>
<reference evidence="1" key="2">
    <citation type="journal article" date="2022" name="New Phytol.">
        <title>Evolutionary transition to the ectomycorrhizal habit in the genomes of a hyperdiverse lineage of mushroom-forming fungi.</title>
        <authorList>
            <person name="Looney B."/>
            <person name="Miyauchi S."/>
            <person name="Morin E."/>
            <person name="Drula E."/>
            <person name="Courty P.E."/>
            <person name="Kohler A."/>
            <person name="Kuo A."/>
            <person name="LaButti K."/>
            <person name="Pangilinan J."/>
            <person name="Lipzen A."/>
            <person name="Riley R."/>
            <person name="Andreopoulos W."/>
            <person name="He G."/>
            <person name="Johnson J."/>
            <person name="Nolan M."/>
            <person name="Tritt A."/>
            <person name="Barry K.W."/>
            <person name="Grigoriev I.V."/>
            <person name="Nagy L.G."/>
            <person name="Hibbett D."/>
            <person name="Henrissat B."/>
            <person name="Matheny P.B."/>
            <person name="Labbe J."/>
            <person name="Martin F.M."/>
        </authorList>
    </citation>
    <scope>NUCLEOTIDE SEQUENCE</scope>
    <source>
        <strain evidence="1">HHB10654</strain>
    </source>
</reference>
<dbReference type="Proteomes" id="UP000814140">
    <property type="component" value="Unassembled WGS sequence"/>
</dbReference>
<comment type="caution">
    <text evidence="1">The sequence shown here is derived from an EMBL/GenBank/DDBJ whole genome shotgun (WGS) entry which is preliminary data.</text>
</comment>